<evidence type="ECO:0000256" key="9">
    <source>
        <dbReference type="ARBA" id="ARBA00022989"/>
    </source>
</evidence>
<comment type="subcellular location">
    <subcellularLocation>
        <location evidence="2">Cell membrane</location>
        <topology evidence="2">Multi-pass membrane protein</topology>
    </subcellularLocation>
</comment>
<feature type="transmembrane region" description="Helical" evidence="13">
    <location>
        <begin position="163"/>
        <end position="184"/>
    </location>
</feature>
<dbReference type="GO" id="GO:0005886">
    <property type="term" value="C:plasma membrane"/>
    <property type="evidence" value="ECO:0007669"/>
    <property type="project" value="UniProtKB-SubCell"/>
</dbReference>
<feature type="transmembrane region" description="Helical" evidence="13">
    <location>
        <begin position="92"/>
        <end position="113"/>
    </location>
</feature>
<proteinExistence type="inferred from homology"/>
<feature type="transmembrane region" description="Helical" evidence="13">
    <location>
        <begin position="419"/>
        <end position="438"/>
    </location>
</feature>
<dbReference type="GO" id="GO:0042910">
    <property type="term" value="F:xenobiotic transmembrane transporter activity"/>
    <property type="evidence" value="ECO:0007669"/>
    <property type="project" value="InterPro"/>
</dbReference>
<dbReference type="RefSeq" id="WP_003502753.1">
    <property type="nucleotide sequence ID" value="NZ_CABHNX010000228.1"/>
</dbReference>
<comment type="function">
    <text evidence="1">Multidrug efflux pump.</text>
</comment>
<feature type="transmembrane region" description="Helical" evidence="13">
    <location>
        <begin position="12"/>
        <end position="31"/>
    </location>
</feature>
<evidence type="ECO:0000256" key="3">
    <source>
        <dbReference type="ARBA" id="ARBA00010199"/>
    </source>
</evidence>
<keyword evidence="10" id="KW-0406">Ion transport</keyword>
<dbReference type="GO" id="GO:0006811">
    <property type="term" value="P:monoatomic ion transport"/>
    <property type="evidence" value="ECO:0007669"/>
    <property type="project" value="UniProtKB-KW"/>
</dbReference>
<keyword evidence="8 13" id="KW-0812">Transmembrane</keyword>
<dbReference type="EMBL" id="JAINVB010000001">
    <property type="protein sequence ID" value="MCK0087863.1"/>
    <property type="molecule type" value="Genomic_DNA"/>
</dbReference>
<evidence type="ECO:0000256" key="1">
    <source>
        <dbReference type="ARBA" id="ARBA00003408"/>
    </source>
</evidence>
<feature type="transmembrane region" description="Helical" evidence="13">
    <location>
        <begin position="190"/>
        <end position="212"/>
    </location>
</feature>
<protein>
    <recommendedName>
        <fullName evidence="4">Probable multidrug resistance protein NorM</fullName>
    </recommendedName>
    <alternativeName>
        <fullName evidence="12">Multidrug-efflux transporter</fullName>
    </alternativeName>
</protein>
<feature type="transmembrane region" description="Helical" evidence="13">
    <location>
        <begin position="321"/>
        <end position="344"/>
    </location>
</feature>
<feature type="transmembrane region" description="Helical" evidence="13">
    <location>
        <begin position="51"/>
        <end position="80"/>
    </location>
</feature>
<evidence type="ECO:0000256" key="6">
    <source>
        <dbReference type="ARBA" id="ARBA00022449"/>
    </source>
</evidence>
<comment type="caution">
    <text evidence="14">The sequence shown here is derived from an EMBL/GenBank/DDBJ whole genome shotgun (WGS) entry which is preliminary data.</text>
</comment>
<dbReference type="Pfam" id="PF01554">
    <property type="entry name" value="MatE"/>
    <property type="match status" value="2"/>
</dbReference>
<dbReference type="PANTHER" id="PTHR43298">
    <property type="entry name" value="MULTIDRUG RESISTANCE PROTEIN NORM-RELATED"/>
    <property type="match status" value="1"/>
</dbReference>
<evidence type="ECO:0000256" key="2">
    <source>
        <dbReference type="ARBA" id="ARBA00004651"/>
    </source>
</evidence>
<feature type="transmembrane region" description="Helical" evidence="13">
    <location>
        <begin position="133"/>
        <end position="151"/>
    </location>
</feature>
<evidence type="ECO:0000256" key="13">
    <source>
        <dbReference type="SAM" id="Phobius"/>
    </source>
</evidence>
<evidence type="ECO:0000313" key="15">
    <source>
        <dbReference type="Proteomes" id="UP001203136"/>
    </source>
</evidence>
<dbReference type="NCBIfam" id="TIGR00797">
    <property type="entry name" value="matE"/>
    <property type="match status" value="1"/>
</dbReference>
<accession>A0AAW5F7M4</accession>
<dbReference type="PANTHER" id="PTHR43298:SF2">
    <property type="entry name" value="FMN_FAD EXPORTER YEEO-RELATED"/>
    <property type="match status" value="1"/>
</dbReference>
<evidence type="ECO:0000256" key="5">
    <source>
        <dbReference type="ARBA" id="ARBA00022448"/>
    </source>
</evidence>
<evidence type="ECO:0000256" key="4">
    <source>
        <dbReference type="ARBA" id="ARBA00020268"/>
    </source>
</evidence>
<comment type="similarity">
    <text evidence="3">Belongs to the multi antimicrobial extrusion (MATE) (TC 2.A.66.1) family.</text>
</comment>
<keyword evidence="5" id="KW-0813">Transport</keyword>
<dbReference type="GO" id="GO:0015297">
    <property type="term" value="F:antiporter activity"/>
    <property type="evidence" value="ECO:0007669"/>
    <property type="project" value="UniProtKB-KW"/>
</dbReference>
<keyword evidence="9 13" id="KW-1133">Transmembrane helix</keyword>
<keyword evidence="6" id="KW-0050">Antiport</keyword>
<gene>
    <name evidence="14" type="ORF">K5I21_18715</name>
</gene>
<evidence type="ECO:0000313" key="14">
    <source>
        <dbReference type="EMBL" id="MCK0087863.1"/>
    </source>
</evidence>
<keyword evidence="11 13" id="KW-0472">Membrane</keyword>
<dbReference type="InterPro" id="IPR048279">
    <property type="entry name" value="MdtK-like"/>
</dbReference>
<dbReference type="CDD" id="cd13138">
    <property type="entry name" value="MATE_yoeA_like"/>
    <property type="match status" value="1"/>
</dbReference>
<evidence type="ECO:0000256" key="7">
    <source>
        <dbReference type="ARBA" id="ARBA00022475"/>
    </source>
</evidence>
<evidence type="ECO:0000256" key="11">
    <source>
        <dbReference type="ARBA" id="ARBA00023136"/>
    </source>
</evidence>
<dbReference type="InterPro" id="IPR002528">
    <property type="entry name" value="MATE_fam"/>
</dbReference>
<organism evidence="14 15">
    <name type="scientific">Clostridium symbiosum</name>
    <name type="common">Bacteroides symbiosus</name>
    <dbReference type="NCBI Taxonomy" id="1512"/>
    <lineage>
        <taxon>Bacteria</taxon>
        <taxon>Bacillati</taxon>
        <taxon>Bacillota</taxon>
        <taxon>Clostridia</taxon>
        <taxon>Lachnospirales</taxon>
        <taxon>Lachnospiraceae</taxon>
        <taxon>Otoolea</taxon>
    </lineage>
</organism>
<sequence length="452" mass="49145">MIKNLTEGKPLKLLFFFSLPMLMGNLFQQLYNMVDSIVVGNFVGADALAAVGASFPVVFLAVALASGLSMGCNVVISQLFGAGRIREMKTTISTALIGQFVLSIGITIVGEIISPGILRMLKTPDNIMADSLIYLRIYLGGAVFLFIYNTLNGIYNALGDSKTPLYFLMLSTLTNIVLDLLFVIKFHMGVAGVAWATLIAQGVCAGLSMVVIMARLKHLEDEPGHEDEGKRPLFHFSAVERIARIGVPSMIQQSIVSISMLMMQGLVNSYGSVFIAGYTAATKIDSLAMMPNMNFSNAMSSYTAQNIGAGKIERVKDGYKANMFMVVVFSGIITLIIFLFGPNLLNMFMDSGSNVQAINYGMEYMRIVSSFYILMGIMFSSNGLLRGAGDMKTFMASSLCNLFSRVFLAYFLASRIGPSAIGWSIPIGWLVGSAISFTRFKSGKWAKKTLVK</sequence>
<evidence type="ECO:0000256" key="8">
    <source>
        <dbReference type="ARBA" id="ARBA00022692"/>
    </source>
</evidence>
<evidence type="ECO:0000256" key="10">
    <source>
        <dbReference type="ARBA" id="ARBA00023065"/>
    </source>
</evidence>
<dbReference type="InterPro" id="IPR050222">
    <property type="entry name" value="MATE_MdtK"/>
</dbReference>
<keyword evidence="7" id="KW-1003">Cell membrane</keyword>
<dbReference type="Proteomes" id="UP001203136">
    <property type="component" value="Unassembled WGS sequence"/>
</dbReference>
<reference evidence="14" key="1">
    <citation type="journal article" date="2022" name="Cell Host Microbe">
        <title>Colonization of the live biotherapeutic product VE303 and modulation of the microbiota and metabolites in healthy volunteers.</title>
        <authorList>
            <person name="Dsouza M."/>
            <person name="Menon R."/>
            <person name="Crossette E."/>
            <person name="Bhattarai S.K."/>
            <person name="Schneider J."/>
            <person name="Kim Y.G."/>
            <person name="Reddy S."/>
            <person name="Caballero S."/>
            <person name="Felix C."/>
            <person name="Cornacchione L."/>
            <person name="Hendrickson J."/>
            <person name="Watson A.R."/>
            <person name="Minot S.S."/>
            <person name="Greenfield N."/>
            <person name="Schopf L."/>
            <person name="Szabady R."/>
            <person name="Patarroyo J."/>
            <person name="Smith W."/>
            <person name="Harrison P."/>
            <person name="Kuijper E.J."/>
            <person name="Kelly C.P."/>
            <person name="Olle B."/>
            <person name="Bobilev D."/>
            <person name="Silber J.L."/>
            <person name="Bucci V."/>
            <person name="Roberts B."/>
            <person name="Faith J."/>
            <person name="Norman J.M."/>
        </authorList>
    </citation>
    <scope>NUCLEOTIDE SEQUENCE</scope>
    <source>
        <strain evidence="14">VE303-04</strain>
    </source>
</reference>
<dbReference type="PIRSF" id="PIRSF006603">
    <property type="entry name" value="DinF"/>
    <property type="match status" value="1"/>
</dbReference>
<name>A0AAW5F7M4_CLOSY</name>
<dbReference type="AlphaFoldDB" id="A0AAW5F7M4"/>
<feature type="transmembrane region" description="Helical" evidence="13">
    <location>
        <begin position="364"/>
        <end position="385"/>
    </location>
</feature>
<evidence type="ECO:0000256" key="12">
    <source>
        <dbReference type="ARBA" id="ARBA00031636"/>
    </source>
</evidence>